<evidence type="ECO:0000259" key="1">
    <source>
        <dbReference type="PROSITE" id="PS50011"/>
    </source>
</evidence>
<feature type="non-terminal residue" evidence="2">
    <location>
        <position position="1"/>
    </location>
</feature>
<accession>A0A165ER83</accession>
<organism evidence="2 3">
    <name type="scientific">Exidia glandulosa HHB12029</name>
    <dbReference type="NCBI Taxonomy" id="1314781"/>
    <lineage>
        <taxon>Eukaryota</taxon>
        <taxon>Fungi</taxon>
        <taxon>Dikarya</taxon>
        <taxon>Basidiomycota</taxon>
        <taxon>Agaricomycotina</taxon>
        <taxon>Agaricomycetes</taxon>
        <taxon>Auriculariales</taxon>
        <taxon>Exidiaceae</taxon>
        <taxon>Exidia</taxon>
    </lineage>
</organism>
<proteinExistence type="predicted"/>
<dbReference type="GO" id="GO:0044773">
    <property type="term" value="P:mitotic DNA damage checkpoint signaling"/>
    <property type="evidence" value="ECO:0007669"/>
    <property type="project" value="TreeGrafter"/>
</dbReference>
<dbReference type="AlphaFoldDB" id="A0A165ER83"/>
<dbReference type="GO" id="GO:0005524">
    <property type="term" value="F:ATP binding"/>
    <property type="evidence" value="ECO:0007669"/>
    <property type="project" value="InterPro"/>
</dbReference>
<sequence length="407" mass="47386">MPRPLNRPKQDFELQPSEQWWSDHYDELLQRGYRLRERYNRNVMDAWLVRDEIDNDEAQLRGLIDIPDDDSAAFVGMDAVQTTKNNRLVWIKLFRLKDPVDSIEKLVLKDVRELFINSLIARQPDPFEHCMPLTDVFLAHDKPLAELTATSPSSSYVCIVSPWAVLVDRHPWRIAAEALPFVQQLLEGLVYLHRINVAHRDIHPRNIVMGSAEIFPNGVDPTRNIRLRNILLDTAPYLDRIEVKAEYCYIDFGWSTYFSDGNHVVEWEAGVLRLPEVFGMDNPPREAKPTRTPYDAFAGDVWQLGTTFKFFFGNSIPSLRPLFSAMTQCDPSKRPTAEQCLTDFHARTDRLPRWQLLLPVRDASYIARQPDSGWRLRVACFIIHWSEYFRLLRKALRLGLPKRETSQ</sequence>
<protein>
    <recommendedName>
        <fullName evidence="1">Protein kinase domain-containing protein</fullName>
    </recommendedName>
</protein>
<dbReference type="EMBL" id="KV426123">
    <property type="protein sequence ID" value="KZV87513.1"/>
    <property type="molecule type" value="Genomic_DNA"/>
</dbReference>
<dbReference type="Proteomes" id="UP000077266">
    <property type="component" value="Unassembled WGS sequence"/>
</dbReference>
<gene>
    <name evidence="2" type="ORF">EXIGLDRAFT_723660</name>
</gene>
<dbReference type="STRING" id="1314781.A0A165ER83"/>
<evidence type="ECO:0000313" key="2">
    <source>
        <dbReference type="EMBL" id="KZV87513.1"/>
    </source>
</evidence>
<dbReference type="InParanoid" id="A0A165ER83"/>
<dbReference type="GO" id="GO:0004674">
    <property type="term" value="F:protein serine/threonine kinase activity"/>
    <property type="evidence" value="ECO:0007669"/>
    <property type="project" value="TreeGrafter"/>
</dbReference>
<dbReference type="SMART" id="SM00220">
    <property type="entry name" value="S_TKc"/>
    <property type="match status" value="1"/>
</dbReference>
<keyword evidence="3" id="KW-1185">Reference proteome</keyword>
<reference evidence="2 3" key="1">
    <citation type="journal article" date="2016" name="Mol. Biol. Evol.">
        <title>Comparative Genomics of Early-Diverging Mushroom-Forming Fungi Provides Insights into the Origins of Lignocellulose Decay Capabilities.</title>
        <authorList>
            <person name="Nagy L.G."/>
            <person name="Riley R."/>
            <person name="Tritt A."/>
            <person name="Adam C."/>
            <person name="Daum C."/>
            <person name="Floudas D."/>
            <person name="Sun H."/>
            <person name="Yadav J.S."/>
            <person name="Pangilinan J."/>
            <person name="Larsson K.H."/>
            <person name="Matsuura K."/>
            <person name="Barry K."/>
            <person name="Labutti K."/>
            <person name="Kuo R."/>
            <person name="Ohm R.A."/>
            <person name="Bhattacharya S.S."/>
            <person name="Shirouzu T."/>
            <person name="Yoshinaga Y."/>
            <person name="Martin F.M."/>
            <person name="Grigoriev I.V."/>
            <person name="Hibbett D.S."/>
        </authorList>
    </citation>
    <scope>NUCLEOTIDE SEQUENCE [LARGE SCALE GENOMIC DNA]</scope>
    <source>
        <strain evidence="2 3">HHB12029</strain>
    </source>
</reference>
<dbReference type="InterPro" id="IPR000719">
    <property type="entry name" value="Prot_kinase_dom"/>
</dbReference>
<dbReference type="PANTHER" id="PTHR44167:SF24">
    <property type="entry name" value="SERINE_THREONINE-PROTEIN KINASE CHK2"/>
    <property type="match status" value="1"/>
</dbReference>
<name>A0A165ER83_EXIGL</name>
<evidence type="ECO:0000313" key="3">
    <source>
        <dbReference type="Proteomes" id="UP000077266"/>
    </source>
</evidence>
<dbReference type="InterPro" id="IPR011009">
    <property type="entry name" value="Kinase-like_dom_sf"/>
</dbReference>
<dbReference type="Gene3D" id="1.10.510.10">
    <property type="entry name" value="Transferase(Phosphotransferase) domain 1"/>
    <property type="match status" value="2"/>
</dbReference>
<dbReference type="SUPFAM" id="SSF56112">
    <property type="entry name" value="Protein kinase-like (PK-like)"/>
    <property type="match status" value="1"/>
</dbReference>
<feature type="domain" description="Protein kinase" evidence="1">
    <location>
        <begin position="33"/>
        <end position="407"/>
    </location>
</feature>
<dbReference type="PROSITE" id="PS50011">
    <property type="entry name" value="PROTEIN_KINASE_DOM"/>
    <property type="match status" value="1"/>
</dbReference>
<dbReference type="OrthoDB" id="5987198at2759"/>
<dbReference type="GO" id="GO:0005634">
    <property type="term" value="C:nucleus"/>
    <property type="evidence" value="ECO:0007669"/>
    <property type="project" value="TreeGrafter"/>
</dbReference>
<dbReference type="PANTHER" id="PTHR44167">
    <property type="entry name" value="OVARIAN-SPECIFIC SERINE/THREONINE-PROTEIN KINASE LOK-RELATED"/>
    <property type="match status" value="1"/>
</dbReference>